<evidence type="ECO:0000313" key="4">
    <source>
        <dbReference type="Proteomes" id="UP000660862"/>
    </source>
</evidence>
<sequence>MGFELRGLKSQGCSFKAITLTFLVLIIINLANGQKIKVRENPHSPDIVLREGPFYLVIDSKGKLTTFEPELFQTKNIHIEYDFKGRIKRVDSTSVQYNLDGRLCQIGEARIDYDVKGRVRQVGKHRIDYDMAGRIRRVGSKRVNYDFNGRLRRKRYS</sequence>
<dbReference type="Proteomes" id="UP000660862">
    <property type="component" value="Unassembled WGS sequence"/>
</dbReference>
<feature type="domain" description="Teneurin-like YD-shell" evidence="2">
    <location>
        <begin position="60"/>
        <end position="153"/>
    </location>
</feature>
<gene>
    <name evidence="3" type="ORF">GCM10007415_22060</name>
</gene>
<comment type="caution">
    <text evidence="3">The sequence shown here is derived from an EMBL/GenBank/DDBJ whole genome shotgun (WGS) entry which is preliminary data.</text>
</comment>
<keyword evidence="4" id="KW-1185">Reference proteome</keyword>
<reference evidence="3" key="1">
    <citation type="journal article" date="2014" name="Int. J. Syst. Evol. Microbiol.">
        <title>Complete genome sequence of Corynebacterium casei LMG S-19264T (=DSM 44701T), isolated from a smear-ripened cheese.</title>
        <authorList>
            <consortium name="US DOE Joint Genome Institute (JGI-PGF)"/>
            <person name="Walter F."/>
            <person name="Albersmeier A."/>
            <person name="Kalinowski J."/>
            <person name="Ruckert C."/>
        </authorList>
    </citation>
    <scope>NUCLEOTIDE SEQUENCE</scope>
    <source>
        <strain evidence="3">CGMCC 1.12195</strain>
    </source>
</reference>
<protein>
    <recommendedName>
        <fullName evidence="2">Teneurin-like YD-shell domain-containing protein</fullName>
    </recommendedName>
</protein>
<proteinExistence type="predicted"/>
<organism evidence="3 4">
    <name type="scientific">Parapedobacter pyrenivorans</name>
    <dbReference type="NCBI Taxonomy" id="1305674"/>
    <lineage>
        <taxon>Bacteria</taxon>
        <taxon>Pseudomonadati</taxon>
        <taxon>Bacteroidota</taxon>
        <taxon>Sphingobacteriia</taxon>
        <taxon>Sphingobacteriales</taxon>
        <taxon>Sphingobacteriaceae</taxon>
        <taxon>Parapedobacter</taxon>
    </lineage>
</organism>
<evidence type="ECO:0000256" key="1">
    <source>
        <dbReference type="ARBA" id="ARBA00022737"/>
    </source>
</evidence>
<dbReference type="AlphaFoldDB" id="A0A917HS90"/>
<evidence type="ECO:0000313" key="3">
    <source>
        <dbReference type="EMBL" id="GGG87759.1"/>
    </source>
</evidence>
<dbReference type="RefSeq" id="WP_188505914.1">
    <property type="nucleotide sequence ID" value="NZ_BMER01000001.1"/>
</dbReference>
<reference evidence="3" key="2">
    <citation type="submission" date="2020-09" db="EMBL/GenBank/DDBJ databases">
        <authorList>
            <person name="Sun Q."/>
            <person name="Zhou Y."/>
        </authorList>
    </citation>
    <scope>NUCLEOTIDE SEQUENCE</scope>
    <source>
        <strain evidence="3">CGMCC 1.12195</strain>
    </source>
</reference>
<keyword evidence="1" id="KW-0677">Repeat</keyword>
<name>A0A917HS90_9SPHI</name>
<evidence type="ECO:0000259" key="2">
    <source>
        <dbReference type="Pfam" id="PF25023"/>
    </source>
</evidence>
<dbReference type="Pfam" id="PF25023">
    <property type="entry name" value="TEN_YD-shell"/>
    <property type="match status" value="1"/>
</dbReference>
<accession>A0A917HS90</accession>
<dbReference type="EMBL" id="BMER01000001">
    <property type="protein sequence ID" value="GGG87759.1"/>
    <property type="molecule type" value="Genomic_DNA"/>
</dbReference>
<dbReference type="InterPro" id="IPR056823">
    <property type="entry name" value="TEN-like_YD-shell"/>
</dbReference>